<dbReference type="Pfam" id="PF06532">
    <property type="entry name" value="NrsF"/>
    <property type="match status" value="1"/>
</dbReference>
<dbReference type="RefSeq" id="WP_273689565.1">
    <property type="nucleotide sequence ID" value="NZ_CP117411.1"/>
</dbReference>
<sequence>MNTDDLISRLAADVPPVPRHAIGRRLTIGVVMGMLVSLFYVVTMMGVRPDLQIAVHGFAFWMKWAYTISLSFAAVVVTSQLARPDSDRMRWVWLVAIPVLLLASVGVWELVRTPRADWLAMWLGASWMVCPWRVLALAMPIFVGLLWSFRKLAPTRLRAAGAAAGLAAGAFAATVYCVHCPEVSAIFVLTWYSLGILLATTLGALLGPRLLRW</sequence>
<feature type="transmembrane region" description="Helical" evidence="1">
    <location>
        <begin position="91"/>
        <end position="108"/>
    </location>
</feature>
<name>A0ABY7TPE5_9SPHN</name>
<keyword evidence="1" id="KW-0812">Transmembrane</keyword>
<reference evidence="2 3" key="1">
    <citation type="submission" date="2023-02" db="EMBL/GenBank/DDBJ databases">
        <title>Genome sequence of Sphingomonas naphthae.</title>
        <authorList>
            <person name="Kim S."/>
            <person name="Heo J."/>
            <person name="Kwon S.-W."/>
        </authorList>
    </citation>
    <scope>NUCLEOTIDE SEQUENCE [LARGE SCALE GENOMIC DNA]</scope>
    <source>
        <strain evidence="2 3">KACC 18716</strain>
    </source>
</reference>
<feature type="transmembrane region" description="Helical" evidence="1">
    <location>
        <begin position="58"/>
        <end position="79"/>
    </location>
</feature>
<keyword evidence="1" id="KW-1133">Transmembrane helix</keyword>
<feature type="transmembrane region" description="Helical" evidence="1">
    <location>
        <begin position="159"/>
        <end position="179"/>
    </location>
</feature>
<dbReference type="InterPro" id="IPR009495">
    <property type="entry name" value="NrsF"/>
</dbReference>
<dbReference type="Proteomes" id="UP001220395">
    <property type="component" value="Chromosome"/>
</dbReference>
<keyword evidence="1" id="KW-0472">Membrane</keyword>
<evidence type="ECO:0000313" key="2">
    <source>
        <dbReference type="EMBL" id="WCT74502.1"/>
    </source>
</evidence>
<dbReference type="EMBL" id="CP117411">
    <property type="protein sequence ID" value="WCT74502.1"/>
    <property type="molecule type" value="Genomic_DNA"/>
</dbReference>
<gene>
    <name evidence="2" type="ORF">PQ455_04530</name>
</gene>
<accession>A0ABY7TPE5</accession>
<protein>
    <submittedName>
        <fullName evidence="2">DUF1109 domain-containing protein</fullName>
    </submittedName>
</protein>
<keyword evidence="3" id="KW-1185">Reference proteome</keyword>
<proteinExistence type="predicted"/>
<organism evidence="2 3">
    <name type="scientific">Sphingomonas naphthae</name>
    <dbReference type="NCBI Taxonomy" id="1813468"/>
    <lineage>
        <taxon>Bacteria</taxon>
        <taxon>Pseudomonadati</taxon>
        <taxon>Pseudomonadota</taxon>
        <taxon>Alphaproteobacteria</taxon>
        <taxon>Sphingomonadales</taxon>
        <taxon>Sphingomonadaceae</taxon>
        <taxon>Sphingomonas</taxon>
    </lineage>
</organism>
<evidence type="ECO:0000313" key="3">
    <source>
        <dbReference type="Proteomes" id="UP001220395"/>
    </source>
</evidence>
<evidence type="ECO:0000256" key="1">
    <source>
        <dbReference type="SAM" id="Phobius"/>
    </source>
</evidence>
<feature type="transmembrane region" description="Helical" evidence="1">
    <location>
        <begin position="120"/>
        <end position="147"/>
    </location>
</feature>
<feature type="transmembrane region" description="Helical" evidence="1">
    <location>
        <begin position="26"/>
        <end position="46"/>
    </location>
</feature>
<feature type="transmembrane region" description="Helical" evidence="1">
    <location>
        <begin position="185"/>
        <end position="207"/>
    </location>
</feature>